<dbReference type="EMBL" id="LVHF01000033">
    <property type="protein sequence ID" value="OAN10954.1"/>
    <property type="molecule type" value="Genomic_DNA"/>
</dbReference>
<evidence type="ECO:0000313" key="4">
    <source>
        <dbReference type="EMBL" id="OAN10954.1"/>
    </source>
</evidence>
<accession>A0A178K2J5</accession>
<dbReference type="AlphaFoldDB" id="A0A178K2J5"/>
<proteinExistence type="predicted"/>
<comment type="caution">
    <text evidence="4">The sequence shown here is derived from an EMBL/GenBank/DDBJ whole genome shotgun (WGS) entry which is preliminary data.</text>
</comment>
<dbReference type="Pfam" id="PF13505">
    <property type="entry name" value="OMP_b-brl"/>
    <property type="match status" value="1"/>
</dbReference>
<reference evidence="4 5" key="1">
    <citation type="submission" date="2016-03" db="EMBL/GenBank/DDBJ databases">
        <title>Photobacterium proteolyticum sp. nov. a protease producing bacterium isolated from ocean sediments of Laizhou Bay.</title>
        <authorList>
            <person name="Li Y."/>
        </authorList>
    </citation>
    <scope>NUCLEOTIDE SEQUENCE [LARGE SCALE GENOMIC DNA]</scope>
    <source>
        <strain evidence="4 5">R-40508</strain>
    </source>
</reference>
<dbReference type="OrthoDB" id="5871808at2"/>
<evidence type="ECO:0000256" key="2">
    <source>
        <dbReference type="SAM" id="SignalP"/>
    </source>
</evidence>
<dbReference type="InterPro" id="IPR027385">
    <property type="entry name" value="Beta-barrel_OMP"/>
</dbReference>
<feature type="signal peptide" evidence="2">
    <location>
        <begin position="1"/>
        <end position="20"/>
    </location>
</feature>
<dbReference type="Proteomes" id="UP000078503">
    <property type="component" value="Unassembled WGS sequence"/>
</dbReference>
<dbReference type="InterPro" id="IPR011250">
    <property type="entry name" value="OMP/PagP_B-barrel"/>
</dbReference>
<dbReference type="Gene3D" id="2.40.160.20">
    <property type="match status" value="1"/>
</dbReference>
<keyword evidence="1 2" id="KW-0732">Signal</keyword>
<gene>
    <name evidence="4" type="ORF">A3K86_18395</name>
</gene>
<evidence type="ECO:0000256" key="1">
    <source>
        <dbReference type="ARBA" id="ARBA00022729"/>
    </source>
</evidence>
<keyword evidence="5" id="KW-1185">Reference proteome</keyword>
<evidence type="ECO:0000313" key="5">
    <source>
        <dbReference type="Proteomes" id="UP000078503"/>
    </source>
</evidence>
<protein>
    <recommendedName>
        <fullName evidence="3">Outer membrane protein beta-barrel domain-containing protein</fullName>
    </recommendedName>
</protein>
<dbReference type="PROSITE" id="PS51257">
    <property type="entry name" value="PROKAR_LIPOPROTEIN"/>
    <property type="match status" value="1"/>
</dbReference>
<dbReference type="SUPFAM" id="SSF56925">
    <property type="entry name" value="OMPA-like"/>
    <property type="match status" value="1"/>
</dbReference>
<feature type="chain" id="PRO_5008089937" description="Outer membrane protein beta-barrel domain-containing protein" evidence="2">
    <location>
        <begin position="21"/>
        <end position="190"/>
    </location>
</feature>
<name>A0A178K2J5_9GAMM</name>
<organism evidence="4 5">
    <name type="scientific">Photobacterium jeanii</name>
    <dbReference type="NCBI Taxonomy" id="858640"/>
    <lineage>
        <taxon>Bacteria</taxon>
        <taxon>Pseudomonadati</taxon>
        <taxon>Pseudomonadota</taxon>
        <taxon>Gammaproteobacteria</taxon>
        <taxon>Vibrionales</taxon>
        <taxon>Vibrionaceae</taxon>
        <taxon>Photobacterium</taxon>
    </lineage>
</organism>
<dbReference type="RefSeq" id="WP_068334779.1">
    <property type="nucleotide sequence ID" value="NZ_LVHF01000033.1"/>
</dbReference>
<feature type="domain" description="Outer membrane protein beta-barrel" evidence="3">
    <location>
        <begin position="14"/>
        <end position="190"/>
    </location>
</feature>
<sequence>MKKQLMMAMLPLFISCSAFAETEPDSQVSFSGFRVGGGVINHESDELIDDATGFVLEAGYDFNRIVGIVGRYSDATFDNDNDQNPSRLPGKVDITTWGLYSDIGYTFVGKNNFQIKPYGLIGIENINAQTDTNQGKFDENEYALALGTGVRATFNEHFVLAAEYKFSSVDIPEYNDLDLDTVSIMVNYKF</sequence>
<evidence type="ECO:0000259" key="3">
    <source>
        <dbReference type="Pfam" id="PF13505"/>
    </source>
</evidence>